<dbReference type="EMBL" id="CP008727">
    <property type="protein sequence ID" value="AIO69814.1"/>
    <property type="molecule type" value="Genomic_DNA"/>
</dbReference>
<dbReference type="KEGG" id="bok:DM82_4033"/>
<keyword evidence="3" id="KW-1185">Reference proteome</keyword>
<sequence length="38" mass="3961">MNKIAQWSRASACACALAVAVAAPPSDTIADTRVENRT</sequence>
<gene>
    <name evidence="2" type="ORF">DM82_4033</name>
</gene>
<dbReference type="AlphaFoldDB" id="A0AAI8FR29"/>
<feature type="chain" id="PRO_5042566282" evidence="1">
    <location>
        <begin position="23"/>
        <end position="38"/>
    </location>
</feature>
<keyword evidence="1" id="KW-0732">Signal</keyword>
<organism evidence="2 3">
    <name type="scientific">Burkholderia oklahomensis</name>
    <dbReference type="NCBI Taxonomy" id="342113"/>
    <lineage>
        <taxon>Bacteria</taxon>
        <taxon>Pseudomonadati</taxon>
        <taxon>Pseudomonadota</taxon>
        <taxon>Betaproteobacteria</taxon>
        <taxon>Burkholderiales</taxon>
        <taxon>Burkholderiaceae</taxon>
        <taxon>Burkholderia</taxon>
        <taxon>pseudomallei group</taxon>
    </lineage>
</organism>
<evidence type="ECO:0000313" key="2">
    <source>
        <dbReference type="EMBL" id="AIO69814.1"/>
    </source>
</evidence>
<reference evidence="2 3" key="1">
    <citation type="submission" date="2014-06" db="EMBL/GenBank/DDBJ databases">
        <authorList>
            <person name="Bishop-Lilly K.A."/>
            <person name="Broomall S.M."/>
            <person name="Chain P.S."/>
            <person name="Chertkov O."/>
            <person name="Coyne S.R."/>
            <person name="Daligault H.E."/>
            <person name="Davenport K.W."/>
            <person name="Erkkila T."/>
            <person name="Frey K.G."/>
            <person name="Gibbons H.S."/>
            <person name="Gu W."/>
            <person name="Jaissle J."/>
            <person name="Johnson S.L."/>
            <person name="Koroleva G.I."/>
            <person name="Ladner J.T."/>
            <person name="Lo C.-C."/>
            <person name="Minogue T.D."/>
            <person name="Munk C."/>
            <person name="Palacios G.F."/>
            <person name="Redden C.L."/>
            <person name="Rosenzweig C.N."/>
            <person name="Scholz M.B."/>
            <person name="Teshima H."/>
            <person name="Xu Y."/>
        </authorList>
    </citation>
    <scope>NUCLEOTIDE SEQUENCE [LARGE SCALE GENOMIC DNA]</scope>
    <source>
        <strain evidence="2 3">EO147</strain>
    </source>
</reference>
<feature type="signal peptide" evidence="1">
    <location>
        <begin position="1"/>
        <end position="22"/>
    </location>
</feature>
<evidence type="ECO:0000313" key="3">
    <source>
        <dbReference type="Proteomes" id="UP000029424"/>
    </source>
</evidence>
<accession>A0AAI8FR29</accession>
<proteinExistence type="predicted"/>
<name>A0AAI8FR29_9BURK</name>
<protein>
    <submittedName>
        <fullName evidence="2">Uncharacterized protein</fullName>
    </submittedName>
</protein>
<dbReference type="Proteomes" id="UP000029424">
    <property type="component" value="Chromosome 2"/>
</dbReference>
<evidence type="ECO:0000256" key="1">
    <source>
        <dbReference type="SAM" id="SignalP"/>
    </source>
</evidence>